<name>A0A818XQ62_9BILA</name>
<feature type="compositionally biased region" description="Polar residues" evidence="1">
    <location>
        <begin position="277"/>
        <end position="293"/>
    </location>
</feature>
<protein>
    <submittedName>
        <fullName evidence="2">Uncharacterized protein</fullName>
    </submittedName>
</protein>
<feature type="region of interest" description="Disordered" evidence="1">
    <location>
        <begin position="277"/>
        <end position="326"/>
    </location>
</feature>
<sequence>MTDPHPSSNIVCSGDDNDDALTKVTLPIDYEVPQLTMRMQHYIDDNYISKFNPHKTLRGELLSILFDDVTTSHQLFYLTNNEYITLAECIVKRLCIASSLVHQSIILAEVKDTVGVDINKNTNDLLPHFFDCIPDNGCFLSDVLPFRVIRVLCKIFGDPVGNIFTYEIAGESLEEFDNNKYYSSHLKIISSNIFNQASVNELAENNENTVSSSDDEEDPYRLSIATPPTSTAEDERSRAIHETASTPLATMKKLSNNTKSTKSTSISSSKKLVSAHQQESAVDKIQQSKNTIPLVTRKRKPEANSSSTIVKSKQSQRLAVKRIRLN</sequence>
<feature type="region of interest" description="Disordered" evidence="1">
    <location>
        <begin position="205"/>
        <end position="238"/>
    </location>
</feature>
<evidence type="ECO:0000256" key="1">
    <source>
        <dbReference type="SAM" id="MobiDB-lite"/>
    </source>
</evidence>
<dbReference type="Proteomes" id="UP000663865">
    <property type="component" value="Unassembled WGS sequence"/>
</dbReference>
<dbReference type="EMBL" id="CAJNYV010005410">
    <property type="protein sequence ID" value="CAF3742238.1"/>
    <property type="molecule type" value="Genomic_DNA"/>
</dbReference>
<proteinExistence type="predicted"/>
<evidence type="ECO:0000313" key="2">
    <source>
        <dbReference type="EMBL" id="CAF3742238.1"/>
    </source>
</evidence>
<evidence type="ECO:0000313" key="3">
    <source>
        <dbReference type="Proteomes" id="UP000663865"/>
    </source>
</evidence>
<accession>A0A818XQ62</accession>
<feature type="compositionally biased region" description="Polar residues" evidence="1">
    <location>
        <begin position="303"/>
        <end position="317"/>
    </location>
</feature>
<gene>
    <name evidence="2" type="ORF">KIK155_LOCUS29215</name>
</gene>
<reference evidence="2" key="1">
    <citation type="submission" date="2021-02" db="EMBL/GenBank/DDBJ databases">
        <authorList>
            <person name="Nowell W R."/>
        </authorList>
    </citation>
    <scope>NUCLEOTIDE SEQUENCE</scope>
</reference>
<dbReference type="AlphaFoldDB" id="A0A818XQ62"/>
<comment type="caution">
    <text evidence="2">The sequence shown here is derived from an EMBL/GenBank/DDBJ whole genome shotgun (WGS) entry which is preliminary data.</text>
</comment>
<organism evidence="2 3">
    <name type="scientific">Rotaria socialis</name>
    <dbReference type="NCBI Taxonomy" id="392032"/>
    <lineage>
        <taxon>Eukaryota</taxon>
        <taxon>Metazoa</taxon>
        <taxon>Spiralia</taxon>
        <taxon>Gnathifera</taxon>
        <taxon>Rotifera</taxon>
        <taxon>Eurotatoria</taxon>
        <taxon>Bdelloidea</taxon>
        <taxon>Philodinida</taxon>
        <taxon>Philodinidae</taxon>
        <taxon>Rotaria</taxon>
    </lineage>
</organism>